<sequence>MSFLWTLLLLGPLPLAAASCPEHCRCAKDIVDCMSTDTTDDTIPDSFPPSTKKIYLNNNEITAIPSGLFDGLLNLQEVHLWGNPWECDCHILYLRSWLQWQQNRTLYRHLRCASPAHLKGRIITYLMEDEVMATCQYYHCRLALFSQVALFVFILVQAVLLVLVLIYTRRFRKIAKEARHTTHESYAYGDPWRTAGKEDQ</sequence>
<feature type="signal peptide" evidence="10">
    <location>
        <begin position="1"/>
        <end position="18"/>
    </location>
</feature>
<reference evidence="12" key="1">
    <citation type="journal article" date="2023" name="DNA Res.">
        <title>Chromosome-level genome assembly of Phrynocephalus forsythii using third-generation DNA sequencing and Hi-C analysis.</title>
        <authorList>
            <person name="Qi Y."/>
            <person name="Zhao W."/>
            <person name="Zhao Y."/>
            <person name="Niu C."/>
            <person name="Cao S."/>
            <person name="Zhang Y."/>
        </authorList>
    </citation>
    <scope>NUCLEOTIDE SEQUENCE</scope>
    <source>
        <tissue evidence="12">Muscle</tissue>
    </source>
</reference>
<name>A0A9Q1AT03_9SAUR</name>
<dbReference type="SUPFAM" id="SSF52058">
    <property type="entry name" value="L domain-like"/>
    <property type="match status" value="1"/>
</dbReference>
<evidence type="ECO:0000313" key="13">
    <source>
        <dbReference type="Proteomes" id="UP001142489"/>
    </source>
</evidence>
<dbReference type="InterPro" id="IPR000483">
    <property type="entry name" value="Cys-rich_flank_reg_C"/>
</dbReference>
<evidence type="ECO:0000256" key="3">
    <source>
        <dbReference type="ARBA" id="ARBA00022692"/>
    </source>
</evidence>
<keyword evidence="2" id="KW-0433">Leucine-rich repeat</keyword>
<feature type="domain" description="LRRCT" evidence="11">
    <location>
        <begin position="83"/>
        <end position="136"/>
    </location>
</feature>
<dbReference type="SMART" id="SM00082">
    <property type="entry name" value="LRRCT"/>
    <property type="match status" value="1"/>
</dbReference>
<dbReference type="OrthoDB" id="676979at2759"/>
<evidence type="ECO:0000313" key="12">
    <source>
        <dbReference type="EMBL" id="KAJ7309683.1"/>
    </source>
</evidence>
<evidence type="ECO:0000256" key="10">
    <source>
        <dbReference type="SAM" id="SignalP"/>
    </source>
</evidence>
<dbReference type="EMBL" id="JAPFRF010000016">
    <property type="protein sequence ID" value="KAJ7309683.1"/>
    <property type="molecule type" value="Genomic_DNA"/>
</dbReference>
<feature type="transmembrane region" description="Helical" evidence="9">
    <location>
        <begin position="144"/>
        <end position="167"/>
    </location>
</feature>
<accession>A0A9Q1AT03</accession>
<keyword evidence="5" id="KW-0130">Cell adhesion</keyword>
<evidence type="ECO:0000256" key="2">
    <source>
        <dbReference type="ARBA" id="ARBA00022614"/>
    </source>
</evidence>
<comment type="caution">
    <text evidence="12">The sequence shown here is derived from an EMBL/GenBank/DDBJ whole genome shotgun (WGS) entry which is preliminary data.</text>
</comment>
<keyword evidence="13" id="KW-1185">Reference proteome</keyword>
<dbReference type="Gene3D" id="3.80.10.10">
    <property type="entry name" value="Ribonuclease Inhibitor"/>
    <property type="match status" value="1"/>
</dbReference>
<proteinExistence type="predicted"/>
<keyword evidence="3 9" id="KW-0812">Transmembrane</keyword>
<dbReference type="PANTHER" id="PTHR22650">
    <property type="entry name" value="GLYCOPROTEIN IB BETA"/>
    <property type="match status" value="1"/>
</dbReference>
<evidence type="ECO:0000256" key="9">
    <source>
        <dbReference type="SAM" id="Phobius"/>
    </source>
</evidence>
<keyword evidence="8" id="KW-1015">Disulfide bond</keyword>
<dbReference type="Proteomes" id="UP001142489">
    <property type="component" value="Unassembled WGS sequence"/>
</dbReference>
<comment type="subcellular location">
    <subcellularLocation>
        <location evidence="1">Membrane</location>
        <topology evidence="1">Single-pass membrane protein</topology>
    </subcellularLocation>
</comment>
<organism evidence="12 13">
    <name type="scientific">Phrynocephalus forsythii</name>
    <dbReference type="NCBI Taxonomy" id="171643"/>
    <lineage>
        <taxon>Eukaryota</taxon>
        <taxon>Metazoa</taxon>
        <taxon>Chordata</taxon>
        <taxon>Craniata</taxon>
        <taxon>Vertebrata</taxon>
        <taxon>Euteleostomi</taxon>
        <taxon>Lepidosauria</taxon>
        <taxon>Squamata</taxon>
        <taxon>Bifurcata</taxon>
        <taxon>Unidentata</taxon>
        <taxon>Episquamata</taxon>
        <taxon>Toxicofera</taxon>
        <taxon>Iguania</taxon>
        <taxon>Acrodonta</taxon>
        <taxon>Agamidae</taxon>
        <taxon>Agaminae</taxon>
        <taxon>Phrynocephalus</taxon>
    </lineage>
</organism>
<keyword evidence="4 10" id="KW-0732">Signal</keyword>
<gene>
    <name evidence="12" type="ORF">JRQ81_007742</name>
</gene>
<evidence type="ECO:0000256" key="4">
    <source>
        <dbReference type="ARBA" id="ARBA00022729"/>
    </source>
</evidence>
<protein>
    <recommendedName>
        <fullName evidence="11">LRRCT domain-containing protein</fullName>
    </recommendedName>
</protein>
<keyword evidence="7 9" id="KW-0472">Membrane</keyword>
<feature type="chain" id="PRO_5040335481" description="LRRCT domain-containing protein" evidence="10">
    <location>
        <begin position="19"/>
        <end position="200"/>
    </location>
</feature>
<evidence type="ECO:0000256" key="7">
    <source>
        <dbReference type="ARBA" id="ARBA00023136"/>
    </source>
</evidence>
<dbReference type="PANTHER" id="PTHR22650:SF7">
    <property type="entry name" value="PLATELET GLYCOPROTEIN IB BETA CHAIN"/>
    <property type="match status" value="1"/>
</dbReference>
<keyword evidence="6 9" id="KW-1133">Transmembrane helix</keyword>
<evidence type="ECO:0000256" key="1">
    <source>
        <dbReference type="ARBA" id="ARBA00004167"/>
    </source>
</evidence>
<evidence type="ECO:0000256" key="6">
    <source>
        <dbReference type="ARBA" id="ARBA00022989"/>
    </source>
</evidence>
<evidence type="ECO:0000259" key="11">
    <source>
        <dbReference type="SMART" id="SM00082"/>
    </source>
</evidence>
<dbReference type="InterPro" id="IPR052313">
    <property type="entry name" value="GPIb-IX-V_Complex"/>
</dbReference>
<dbReference type="InterPro" id="IPR032675">
    <property type="entry name" value="LRR_dom_sf"/>
</dbReference>
<evidence type="ECO:0000256" key="5">
    <source>
        <dbReference type="ARBA" id="ARBA00022889"/>
    </source>
</evidence>
<dbReference type="AlphaFoldDB" id="A0A9Q1AT03"/>
<evidence type="ECO:0000256" key="8">
    <source>
        <dbReference type="ARBA" id="ARBA00023157"/>
    </source>
</evidence>